<organism evidence="1 2">
    <name type="scientific">Paraglomus brasilianum</name>
    <dbReference type="NCBI Taxonomy" id="144538"/>
    <lineage>
        <taxon>Eukaryota</taxon>
        <taxon>Fungi</taxon>
        <taxon>Fungi incertae sedis</taxon>
        <taxon>Mucoromycota</taxon>
        <taxon>Glomeromycotina</taxon>
        <taxon>Glomeromycetes</taxon>
        <taxon>Paraglomerales</taxon>
        <taxon>Paraglomeraceae</taxon>
        <taxon>Paraglomus</taxon>
    </lineage>
</organism>
<protein>
    <submittedName>
        <fullName evidence="1">7933_t:CDS:1</fullName>
    </submittedName>
</protein>
<proteinExistence type="predicted"/>
<comment type="caution">
    <text evidence="1">The sequence shown here is derived from an EMBL/GenBank/DDBJ whole genome shotgun (WGS) entry which is preliminary data.</text>
</comment>
<sequence length="87" mass="9455">CPVPLSSAQPGVVQSSLDAQGSFNLQLCALPPTTQPLASLRTQTKFAQVLNTQSKLDEQEKPEWQSRFPSPIEQAGCRKKGNFNVKG</sequence>
<gene>
    <name evidence="1" type="ORF">PBRASI_LOCUS9447</name>
</gene>
<dbReference type="Proteomes" id="UP000789739">
    <property type="component" value="Unassembled WGS sequence"/>
</dbReference>
<dbReference type="AlphaFoldDB" id="A0A9N9DCF0"/>
<evidence type="ECO:0000313" key="2">
    <source>
        <dbReference type="Proteomes" id="UP000789739"/>
    </source>
</evidence>
<dbReference type="EMBL" id="CAJVPI010002068">
    <property type="protein sequence ID" value="CAG8634809.1"/>
    <property type="molecule type" value="Genomic_DNA"/>
</dbReference>
<keyword evidence="2" id="KW-1185">Reference proteome</keyword>
<feature type="non-terminal residue" evidence="1">
    <location>
        <position position="1"/>
    </location>
</feature>
<reference evidence="1" key="1">
    <citation type="submission" date="2021-06" db="EMBL/GenBank/DDBJ databases">
        <authorList>
            <person name="Kallberg Y."/>
            <person name="Tangrot J."/>
            <person name="Rosling A."/>
        </authorList>
    </citation>
    <scope>NUCLEOTIDE SEQUENCE</scope>
    <source>
        <strain evidence="1">BR232B</strain>
    </source>
</reference>
<evidence type="ECO:0000313" key="1">
    <source>
        <dbReference type="EMBL" id="CAG8634809.1"/>
    </source>
</evidence>
<accession>A0A9N9DCF0</accession>
<name>A0A9N9DCF0_9GLOM</name>